<accession>A0A9J6ZH07</accession>
<dbReference type="AlphaFoldDB" id="A0A9J6ZH07"/>
<sequence length="109" mass="11901">MSGSRIMKWVTGALELVLAIPIIGGAIVISSYYSVLGVMLILHIVTLVLSASNREPKYGSILGIITSLLAWIPILGWIMHLLTAIFLMVTAAQKNRNQNQNQNVSHFQG</sequence>
<name>A0A9J6ZH07_9BACL</name>
<dbReference type="Proteomes" id="UP001056756">
    <property type="component" value="Chromosome"/>
</dbReference>
<organism evidence="2 3">
    <name type="scientific">Candidatus Pristimantibacillus lignocellulolyticus</name>
    <dbReference type="NCBI Taxonomy" id="2994561"/>
    <lineage>
        <taxon>Bacteria</taxon>
        <taxon>Bacillati</taxon>
        <taxon>Bacillota</taxon>
        <taxon>Bacilli</taxon>
        <taxon>Bacillales</taxon>
        <taxon>Paenibacillaceae</taxon>
        <taxon>Candidatus Pristimantibacillus</taxon>
    </lineage>
</organism>
<keyword evidence="1" id="KW-1133">Transmembrane helix</keyword>
<evidence type="ECO:0000313" key="3">
    <source>
        <dbReference type="Proteomes" id="UP001056756"/>
    </source>
</evidence>
<evidence type="ECO:0000256" key="1">
    <source>
        <dbReference type="SAM" id="Phobius"/>
    </source>
</evidence>
<proteinExistence type="predicted"/>
<feature type="transmembrane region" description="Helical" evidence="1">
    <location>
        <begin position="12"/>
        <end position="29"/>
    </location>
</feature>
<evidence type="ECO:0000313" key="2">
    <source>
        <dbReference type="EMBL" id="URN95474.1"/>
    </source>
</evidence>
<dbReference type="EMBL" id="CP097899">
    <property type="protein sequence ID" value="URN95474.1"/>
    <property type="molecule type" value="Genomic_DNA"/>
</dbReference>
<keyword evidence="1" id="KW-0812">Transmembrane</keyword>
<feature type="transmembrane region" description="Helical" evidence="1">
    <location>
        <begin position="64"/>
        <end position="89"/>
    </location>
</feature>
<keyword evidence="1" id="KW-0472">Membrane</keyword>
<reference evidence="2" key="1">
    <citation type="submission" date="2022-05" db="EMBL/GenBank/DDBJ databases">
        <title>Novel bacterial taxa in a minimal lignocellulolytic consortium and its capacity to transform plastics disclosed by genome-resolved metagenomics.</title>
        <authorList>
            <person name="Rodriguez C.A.D."/>
            <person name="Diaz-Garcia L."/>
            <person name="Herrera K."/>
            <person name="Tarazona N.A."/>
            <person name="Sproer C."/>
            <person name="Overmann J."/>
            <person name="Jimenez D.J."/>
        </authorList>
    </citation>
    <scope>NUCLEOTIDE SEQUENCE</scope>
    <source>
        <strain evidence="2">MAG5</strain>
    </source>
</reference>
<dbReference type="KEGG" id="plig:NAG76_04235"/>
<protein>
    <submittedName>
        <fullName evidence="2">Uncharacterized protein</fullName>
    </submittedName>
</protein>
<gene>
    <name evidence="2" type="ORF">NAG76_04235</name>
</gene>